<organism evidence="4 5">
    <name type="scientific">Sphingobacterium alkalisoli</name>
    <dbReference type="NCBI Taxonomy" id="1874115"/>
    <lineage>
        <taxon>Bacteria</taxon>
        <taxon>Pseudomonadati</taxon>
        <taxon>Bacteroidota</taxon>
        <taxon>Sphingobacteriia</taxon>
        <taxon>Sphingobacteriales</taxon>
        <taxon>Sphingobacteriaceae</taxon>
        <taxon>Sphingobacterium</taxon>
    </lineage>
</organism>
<feature type="domain" description="HTH LytTR-type" evidence="3">
    <location>
        <begin position="152"/>
        <end position="240"/>
    </location>
</feature>
<dbReference type="InterPro" id="IPR007492">
    <property type="entry name" value="LytTR_DNA-bd_dom"/>
</dbReference>
<dbReference type="Proteomes" id="UP000309872">
    <property type="component" value="Unassembled WGS sequence"/>
</dbReference>
<name>A0A4U0GXE1_9SPHI</name>
<dbReference type="SMART" id="SM00448">
    <property type="entry name" value="REC"/>
    <property type="match status" value="1"/>
</dbReference>
<evidence type="ECO:0000259" key="2">
    <source>
        <dbReference type="PROSITE" id="PS50110"/>
    </source>
</evidence>
<dbReference type="RefSeq" id="WP_136821720.1">
    <property type="nucleotide sequence ID" value="NZ_BMJX01000005.1"/>
</dbReference>
<protein>
    <submittedName>
        <fullName evidence="4">Response regulator transcription factor</fullName>
    </submittedName>
</protein>
<keyword evidence="1" id="KW-0597">Phosphoprotein</keyword>
<keyword evidence="5" id="KW-1185">Reference proteome</keyword>
<dbReference type="EMBL" id="SUKA01000005">
    <property type="protein sequence ID" value="TJY63728.1"/>
    <property type="molecule type" value="Genomic_DNA"/>
</dbReference>
<dbReference type="GO" id="GO:0003677">
    <property type="term" value="F:DNA binding"/>
    <property type="evidence" value="ECO:0007669"/>
    <property type="project" value="InterPro"/>
</dbReference>
<dbReference type="Gene3D" id="2.40.50.1020">
    <property type="entry name" value="LytTr DNA-binding domain"/>
    <property type="match status" value="1"/>
</dbReference>
<sequence length="248" mass="28458">MTLNCIIVDDEAFARRHLEKLLGGIEGVNLIDSFSCSADVLTFARQNGDNIHILFLDIEMKDMDGMELAGRLRQETSMDHIQIVFTTGHAQFALKSYRLDATDFLLKPVLENEFNEALLRCRKRALAQEFIQKHLDSTILVKNVRTGRKTNVRRDDILYVESMDHYTKIHTAEVYYLILLPLKKTFSLLGTPNFVQIHRGIIINVDKIANYDYKKIALHNGVVLDIGQTFQKTIHKLLNRKDGGLFPK</sequence>
<feature type="domain" description="Response regulatory" evidence="2">
    <location>
        <begin position="4"/>
        <end position="122"/>
    </location>
</feature>
<dbReference type="Pfam" id="PF04397">
    <property type="entry name" value="LytTR"/>
    <property type="match status" value="1"/>
</dbReference>
<evidence type="ECO:0000313" key="5">
    <source>
        <dbReference type="Proteomes" id="UP000309872"/>
    </source>
</evidence>
<evidence type="ECO:0000313" key="4">
    <source>
        <dbReference type="EMBL" id="TJY63728.1"/>
    </source>
</evidence>
<dbReference type="InterPro" id="IPR011006">
    <property type="entry name" value="CheY-like_superfamily"/>
</dbReference>
<dbReference type="SMART" id="SM00850">
    <property type="entry name" value="LytTR"/>
    <property type="match status" value="1"/>
</dbReference>
<proteinExistence type="predicted"/>
<dbReference type="PANTHER" id="PTHR37299:SF1">
    <property type="entry name" value="STAGE 0 SPORULATION PROTEIN A HOMOLOG"/>
    <property type="match status" value="1"/>
</dbReference>
<gene>
    <name evidence="4" type="ORF">FAZ19_15775</name>
</gene>
<comment type="caution">
    <text evidence="4">The sequence shown here is derived from an EMBL/GenBank/DDBJ whole genome shotgun (WGS) entry which is preliminary data.</text>
</comment>
<dbReference type="Pfam" id="PF00072">
    <property type="entry name" value="Response_reg"/>
    <property type="match status" value="1"/>
</dbReference>
<dbReference type="PANTHER" id="PTHR37299">
    <property type="entry name" value="TRANSCRIPTIONAL REGULATOR-RELATED"/>
    <property type="match status" value="1"/>
</dbReference>
<dbReference type="SUPFAM" id="SSF52172">
    <property type="entry name" value="CheY-like"/>
    <property type="match status" value="1"/>
</dbReference>
<feature type="modified residue" description="4-aspartylphosphate" evidence="1">
    <location>
        <position position="57"/>
    </location>
</feature>
<dbReference type="InterPro" id="IPR046947">
    <property type="entry name" value="LytR-like"/>
</dbReference>
<dbReference type="GO" id="GO:0000156">
    <property type="term" value="F:phosphorelay response regulator activity"/>
    <property type="evidence" value="ECO:0007669"/>
    <property type="project" value="InterPro"/>
</dbReference>
<dbReference type="PROSITE" id="PS50110">
    <property type="entry name" value="RESPONSE_REGULATORY"/>
    <property type="match status" value="1"/>
</dbReference>
<dbReference type="AlphaFoldDB" id="A0A4U0GXE1"/>
<evidence type="ECO:0000259" key="3">
    <source>
        <dbReference type="PROSITE" id="PS50930"/>
    </source>
</evidence>
<accession>A0A4U0GXE1</accession>
<dbReference type="InterPro" id="IPR001789">
    <property type="entry name" value="Sig_transdc_resp-reg_receiver"/>
</dbReference>
<dbReference type="Gene3D" id="3.40.50.2300">
    <property type="match status" value="1"/>
</dbReference>
<evidence type="ECO:0000256" key="1">
    <source>
        <dbReference type="PROSITE-ProRule" id="PRU00169"/>
    </source>
</evidence>
<reference evidence="4 5" key="1">
    <citation type="submission" date="2019-04" db="EMBL/GenBank/DDBJ databases">
        <title>Sphingobacterium olei sp. nov., isolated from oil-contaminated soil.</title>
        <authorList>
            <person name="Liu B."/>
        </authorList>
    </citation>
    <scope>NUCLEOTIDE SEQUENCE [LARGE SCALE GENOMIC DNA]</scope>
    <source>
        <strain evidence="4 5">Y3L14</strain>
    </source>
</reference>
<dbReference type="PROSITE" id="PS50930">
    <property type="entry name" value="HTH_LYTTR"/>
    <property type="match status" value="1"/>
</dbReference>
<dbReference type="OrthoDB" id="9787344at2"/>